<protein>
    <submittedName>
        <fullName evidence="2">Uncharacterized protein</fullName>
    </submittedName>
</protein>
<name>A0ABR6NNA6_9DEIO</name>
<evidence type="ECO:0000313" key="2">
    <source>
        <dbReference type="EMBL" id="MBB6015509.1"/>
    </source>
</evidence>
<gene>
    <name evidence="2" type="ORF">HNQ04_000738</name>
</gene>
<dbReference type="Proteomes" id="UP000629870">
    <property type="component" value="Unassembled WGS sequence"/>
</dbReference>
<feature type="compositionally biased region" description="Pro residues" evidence="1">
    <location>
        <begin position="8"/>
        <end position="17"/>
    </location>
</feature>
<organism evidence="2 3">
    <name type="scientific">Deinococcus radiopugnans ATCC 19172</name>
    <dbReference type="NCBI Taxonomy" id="585398"/>
    <lineage>
        <taxon>Bacteria</taxon>
        <taxon>Thermotogati</taxon>
        <taxon>Deinococcota</taxon>
        <taxon>Deinococci</taxon>
        <taxon>Deinococcales</taxon>
        <taxon>Deinococcaceae</taxon>
        <taxon>Deinococcus</taxon>
    </lineage>
</organism>
<feature type="region of interest" description="Disordered" evidence="1">
    <location>
        <begin position="1"/>
        <end position="24"/>
    </location>
</feature>
<accession>A0ABR6NNA6</accession>
<reference evidence="2 3" key="1">
    <citation type="submission" date="2020-08" db="EMBL/GenBank/DDBJ databases">
        <title>Genomic Encyclopedia of Type Strains, Phase IV (KMG-IV): sequencing the most valuable type-strain genomes for metagenomic binning, comparative biology and taxonomic classification.</title>
        <authorList>
            <person name="Goeker M."/>
        </authorList>
    </citation>
    <scope>NUCLEOTIDE SEQUENCE [LARGE SCALE GENOMIC DNA]</scope>
    <source>
        <strain evidence="2 3">DSM 12027</strain>
    </source>
</reference>
<comment type="caution">
    <text evidence="2">The sequence shown here is derived from an EMBL/GenBank/DDBJ whole genome shotgun (WGS) entry which is preliminary data.</text>
</comment>
<sequence length="44" mass="5039">MNSRAHPAPNPSLPNPDPQVRRAPQPDAHILDWFTFHRFPTPNP</sequence>
<keyword evidence="3" id="KW-1185">Reference proteome</keyword>
<dbReference type="EMBL" id="JACHEW010000003">
    <property type="protein sequence ID" value="MBB6015509.1"/>
    <property type="molecule type" value="Genomic_DNA"/>
</dbReference>
<evidence type="ECO:0000313" key="3">
    <source>
        <dbReference type="Proteomes" id="UP000629870"/>
    </source>
</evidence>
<evidence type="ECO:0000256" key="1">
    <source>
        <dbReference type="SAM" id="MobiDB-lite"/>
    </source>
</evidence>
<proteinExistence type="predicted"/>